<comment type="subcellular location">
    <subcellularLocation>
        <location evidence="1">Cytoplasm</location>
    </subcellularLocation>
</comment>
<feature type="domain" description="MyTH4" evidence="5">
    <location>
        <begin position="44"/>
        <end position="151"/>
    </location>
</feature>
<dbReference type="Ensembl" id="ENSJHYT00000010201.1">
    <property type="protein sequence ID" value="ENSJHYP00000008392.1"/>
    <property type="gene ID" value="ENSJHYG00000006262.1"/>
</dbReference>
<accession>A0A8C5IWA5</accession>
<evidence type="ECO:0000256" key="4">
    <source>
        <dbReference type="ARBA" id="ARBA00023203"/>
    </source>
</evidence>
<protein>
    <recommendedName>
        <fullName evidence="5">MyTH4 domain-containing protein</fullName>
    </recommendedName>
</protein>
<keyword evidence="7" id="KW-1185">Reference proteome</keyword>
<keyword evidence="2" id="KW-0963">Cytoplasm</keyword>
<dbReference type="PANTHER" id="PTHR22692">
    <property type="entry name" value="MYOSIN VII, XV"/>
    <property type="match status" value="1"/>
</dbReference>
<reference evidence="6" key="1">
    <citation type="submission" date="2025-08" db="UniProtKB">
        <authorList>
            <consortium name="Ensembl"/>
        </authorList>
    </citation>
    <scope>IDENTIFICATION</scope>
</reference>
<dbReference type="Gene3D" id="1.25.40.530">
    <property type="entry name" value="MyTH4 domain"/>
    <property type="match status" value="1"/>
</dbReference>
<dbReference type="GO" id="GO:0005737">
    <property type="term" value="C:cytoplasm"/>
    <property type="evidence" value="ECO:0007669"/>
    <property type="project" value="UniProtKB-SubCell"/>
</dbReference>
<evidence type="ECO:0000256" key="3">
    <source>
        <dbReference type="ARBA" id="ARBA00022737"/>
    </source>
</evidence>
<dbReference type="Proteomes" id="UP000694408">
    <property type="component" value="Unplaced"/>
</dbReference>
<dbReference type="Pfam" id="PF00373">
    <property type="entry name" value="FERM_M"/>
    <property type="match status" value="1"/>
</dbReference>
<evidence type="ECO:0000313" key="7">
    <source>
        <dbReference type="Proteomes" id="UP000694408"/>
    </source>
</evidence>
<sequence length="474" mass="54333">VLSLTPEATSTMLVPAGDHYTMIDFATAYFREAQSRSVQDICLPTASPMAEPPQLRLKARLCLAALMRFMGDQPKHKHQAEVQCIYEILQVCELPLGKEQKHQRHELRGWLLLNLLTGYFLPSKILMPYATKFLQLASSDPSSLLRRKNPKERIFHKKMFATPHQGNPLSDKEECVCLLLSLPGQGIHFLLSLLQVAKELLQEICEQMGIGEQQETQDFVLFAIRSKMVRPMKLEEYLHDYLLEDVLVTVTLRRLIWRTPLHFDNQVYTDVHYGQVSKSRTLPSRDRGGVPASRNVPKGWKSRRALADRLWGELESVFWHREELKEYTPKSLQASISPKALHSHVATLLRTRQPLQPREAKIQFIEHVMRLPFFGYSIFTVERISDGTIPVPLFSLWALLLSVAVPWQAVSRVVALRELQRMRTLRPLSDGGPPGLELHYGSPDSPRALWLELPQAKELYHTIVVILDKTELHS</sequence>
<proteinExistence type="predicted"/>
<evidence type="ECO:0000259" key="5">
    <source>
        <dbReference type="SMART" id="SM00139"/>
    </source>
</evidence>
<dbReference type="InterPro" id="IPR035963">
    <property type="entry name" value="FERM_2"/>
</dbReference>
<evidence type="ECO:0000313" key="6">
    <source>
        <dbReference type="Ensembl" id="ENSJHYP00000008392.1"/>
    </source>
</evidence>
<dbReference type="AlphaFoldDB" id="A0A8C5IWA5"/>
<dbReference type="PANTHER" id="PTHR22692:SF16">
    <property type="entry name" value="MYOSIN XVB"/>
    <property type="match status" value="1"/>
</dbReference>
<keyword evidence="3" id="KW-0677">Repeat</keyword>
<reference evidence="6" key="2">
    <citation type="submission" date="2025-09" db="UniProtKB">
        <authorList>
            <consortium name="Ensembl"/>
        </authorList>
    </citation>
    <scope>IDENTIFICATION</scope>
</reference>
<dbReference type="Pfam" id="PF00784">
    <property type="entry name" value="MyTH4"/>
    <property type="match status" value="1"/>
</dbReference>
<name>A0A8C5IWA5_JUNHY</name>
<dbReference type="InterPro" id="IPR000857">
    <property type="entry name" value="MyTH4_dom"/>
</dbReference>
<dbReference type="GO" id="GO:0005856">
    <property type="term" value="C:cytoskeleton"/>
    <property type="evidence" value="ECO:0007669"/>
    <property type="project" value="InterPro"/>
</dbReference>
<dbReference type="InterPro" id="IPR038185">
    <property type="entry name" value="MyTH4_dom_sf"/>
</dbReference>
<evidence type="ECO:0000256" key="1">
    <source>
        <dbReference type="ARBA" id="ARBA00004496"/>
    </source>
</evidence>
<keyword evidence="4" id="KW-0009">Actin-binding</keyword>
<organism evidence="6 7">
    <name type="scientific">Junco hyemalis</name>
    <name type="common">Dark-eyed junco</name>
    <dbReference type="NCBI Taxonomy" id="40217"/>
    <lineage>
        <taxon>Eukaryota</taxon>
        <taxon>Metazoa</taxon>
        <taxon>Chordata</taxon>
        <taxon>Craniata</taxon>
        <taxon>Vertebrata</taxon>
        <taxon>Euteleostomi</taxon>
        <taxon>Archelosauria</taxon>
        <taxon>Archosauria</taxon>
        <taxon>Dinosauria</taxon>
        <taxon>Saurischia</taxon>
        <taxon>Theropoda</taxon>
        <taxon>Coelurosauria</taxon>
        <taxon>Aves</taxon>
        <taxon>Neognathae</taxon>
        <taxon>Neoaves</taxon>
        <taxon>Telluraves</taxon>
        <taxon>Australaves</taxon>
        <taxon>Passeriformes</taxon>
        <taxon>Passerellidae</taxon>
        <taxon>Junco</taxon>
    </lineage>
</organism>
<evidence type="ECO:0000256" key="2">
    <source>
        <dbReference type="ARBA" id="ARBA00022490"/>
    </source>
</evidence>
<dbReference type="InterPro" id="IPR019748">
    <property type="entry name" value="FERM_central"/>
</dbReference>
<dbReference type="InterPro" id="IPR051567">
    <property type="entry name" value="Unconventional_Myosin_ATPase"/>
</dbReference>
<dbReference type="GO" id="GO:0003779">
    <property type="term" value="F:actin binding"/>
    <property type="evidence" value="ECO:0007669"/>
    <property type="project" value="UniProtKB-KW"/>
</dbReference>
<dbReference type="SMART" id="SM00139">
    <property type="entry name" value="MyTH4"/>
    <property type="match status" value="1"/>
</dbReference>
<dbReference type="SUPFAM" id="SSF47031">
    <property type="entry name" value="Second domain of FERM"/>
    <property type="match status" value="1"/>
</dbReference>